<accession>A0A0U1KZ95</accession>
<evidence type="ECO:0000259" key="6">
    <source>
        <dbReference type="Pfam" id="PF00700"/>
    </source>
</evidence>
<sequence>MAMVISNNLSALNTTNQLNKNSNLMNSALEKLSSGYSINSAADNAAGLAISEKMRAQIEGLNQASDNSQDAISLTQTADGALDETNEILKRMRELAVQASSDTLTDSDRTSIQDEVDTLRQEIDRISDDTEYNTIKLLNGNSGSSSAVSGVNSSAIVTATAGNNTTSGLYSVEYTSVATQATTGTAANATATAAALTLTSSATSYAGDIIINGTTVTIKSGDTIEGVLEKINDETATTGVTATFVSNNGNGYIKLTDDTYSSDSSITLAADNTTLQQLFAAVASTDTTSTSVTKTGTDATGLINGAVASAEGNSLTAFDLTVTGDDTTLATIKAGVDAYTNGVSYNATSVLAAATTTDDLTTASSAVDTSLQAATATIWTTASTDTDVAAAVTALAALATTDIHTSTYEDAYNTLVSAVAASTDADDADKLTALTSVKQASDAIYTMQQADPTPTTTTVADYIDAHGYATAAITVDSSSNLTFQVGANSNQTMTLSINDMDANSLGVAGADSDSGIDLSTAEVATNAISTIDAAISKVASERSNLGAVQNSLESNINNLDTESENLTSAESNIRDTDMASVMAEYTKLSVITQAATAMLSKANSQPQQVLTLLQG</sequence>
<name>A0A0U1KZ95_9FIRM</name>
<keyword evidence="7" id="KW-0969">Cilium</keyword>
<organism evidence="7 8">
    <name type="scientific">Sporomusa ovata</name>
    <dbReference type="NCBI Taxonomy" id="2378"/>
    <lineage>
        <taxon>Bacteria</taxon>
        <taxon>Bacillati</taxon>
        <taxon>Bacillota</taxon>
        <taxon>Negativicutes</taxon>
        <taxon>Selenomonadales</taxon>
        <taxon>Sporomusaceae</taxon>
        <taxon>Sporomusa</taxon>
    </lineage>
</organism>
<dbReference type="Proteomes" id="UP000049855">
    <property type="component" value="Unassembled WGS sequence"/>
</dbReference>
<dbReference type="PANTHER" id="PTHR42792">
    <property type="entry name" value="FLAGELLIN"/>
    <property type="match status" value="1"/>
</dbReference>
<dbReference type="InterPro" id="IPR001029">
    <property type="entry name" value="Flagellin_N"/>
</dbReference>
<comment type="function">
    <text evidence="4">Flagellin is the subunit protein which polymerizes to form the filaments of bacterial flagella.</text>
</comment>
<evidence type="ECO:0000256" key="4">
    <source>
        <dbReference type="RuleBase" id="RU362073"/>
    </source>
</evidence>
<keyword evidence="8" id="KW-1185">Reference proteome</keyword>
<comment type="similarity">
    <text evidence="1 4">Belongs to the bacterial flagellin family.</text>
</comment>
<dbReference type="PRINTS" id="PR00207">
    <property type="entry name" value="FLAGELLIN"/>
</dbReference>
<dbReference type="GO" id="GO:0005198">
    <property type="term" value="F:structural molecule activity"/>
    <property type="evidence" value="ECO:0007669"/>
    <property type="project" value="UniProtKB-UniRule"/>
</dbReference>
<protein>
    <recommendedName>
        <fullName evidence="2 4">Flagellin</fullName>
    </recommendedName>
</protein>
<dbReference type="SUPFAM" id="SSF64518">
    <property type="entry name" value="Phase 1 flagellin"/>
    <property type="match status" value="1"/>
</dbReference>
<feature type="domain" description="Flagellin N-terminal" evidence="5">
    <location>
        <begin position="5"/>
        <end position="141"/>
    </location>
</feature>
<evidence type="ECO:0000256" key="1">
    <source>
        <dbReference type="ARBA" id="ARBA00005709"/>
    </source>
</evidence>
<dbReference type="RefSeq" id="WP_021166496.1">
    <property type="nucleotide sequence ID" value="NZ_CTRP01000007.1"/>
</dbReference>
<dbReference type="PANTHER" id="PTHR42792:SF2">
    <property type="entry name" value="FLAGELLIN"/>
    <property type="match status" value="1"/>
</dbReference>
<dbReference type="InterPro" id="IPR042187">
    <property type="entry name" value="Flagellin_C_sub2"/>
</dbReference>
<dbReference type="AlphaFoldDB" id="A0A0U1KZ95"/>
<reference evidence="8" key="1">
    <citation type="submission" date="2015-03" db="EMBL/GenBank/DDBJ databases">
        <authorList>
            <person name="Nijsse Bart"/>
        </authorList>
    </citation>
    <scope>NUCLEOTIDE SEQUENCE [LARGE SCALE GENOMIC DNA]</scope>
</reference>
<keyword evidence="3 4" id="KW-0975">Bacterial flagellum</keyword>
<gene>
    <name evidence="7" type="ORF">SpAn4DRAFT_5225</name>
</gene>
<evidence type="ECO:0000313" key="7">
    <source>
        <dbReference type="EMBL" id="CQR71984.1"/>
    </source>
</evidence>
<comment type="subcellular location">
    <subcellularLocation>
        <location evidence="4">Secreted</location>
    </subcellularLocation>
    <subcellularLocation>
        <location evidence="4">Bacterial flagellum</location>
    </subcellularLocation>
</comment>
<keyword evidence="4" id="KW-0964">Secreted</keyword>
<dbReference type="InterPro" id="IPR001492">
    <property type="entry name" value="Flagellin"/>
</dbReference>
<dbReference type="Pfam" id="PF00700">
    <property type="entry name" value="Flagellin_C"/>
    <property type="match status" value="1"/>
</dbReference>
<keyword evidence="7" id="KW-0282">Flagellum</keyword>
<evidence type="ECO:0000259" key="5">
    <source>
        <dbReference type="Pfam" id="PF00669"/>
    </source>
</evidence>
<dbReference type="Gene3D" id="1.20.1330.10">
    <property type="entry name" value="f41 fragment of flagellin, N-terminal domain"/>
    <property type="match status" value="2"/>
</dbReference>
<dbReference type="Gene3D" id="3.30.70.2120">
    <property type="match status" value="1"/>
</dbReference>
<evidence type="ECO:0000256" key="2">
    <source>
        <dbReference type="ARBA" id="ARBA00020110"/>
    </source>
</evidence>
<evidence type="ECO:0000313" key="8">
    <source>
        <dbReference type="Proteomes" id="UP000049855"/>
    </source>
</evidence>
<proteinExistence type="inferred from homology"/>
<dbReference type="EMBL" id="CTRP01000007">
    <property type="protein sequence ID" value="CQR71984.1"/>
    <property type="molecule type" value="Genomic_DNA"/>
</dbReference>
<dbReference type="Pfam" id="PF00669">
    <property type="entry name" value="Flagellin_N"/>
    <property type="match status" value="1"/>
</dbReference>
<dbReference type="GO" id="GO:0005576">
    <property type="term" value="C:extracellular region"/>
    <property type="evidence" value="ECO:0007669"/>
    <property type="project" value="UniProtKB-SubCell"/>
</dbReference>
<dbReference type="InterPro" id="IPR046358">
    <property type="entry name" value="Flagellin_C"/>
</dbReference>
<evidence type="ECO:0000256" key="3">
    <source>
        <dbReference type="ARBA" id="ARBA00023143"/>
    </source>
</evidence>
<feature type="domain" description="Flagellin C-terminal" evidence="6">
    <location>
        <begin position="529"/>
        <end position="613"/>
    </location>
</feature>
<keyword evidence="7" id="KW-0966">Cell projection</keyword>
<dbReference type="Gene3D" id="6.10.10.10">
    <property type="entry name" value="Flagellar export chaperone, C-terminal domain"/>
    <property type="match status" value="1"/>
</dbReference>
<dbReference type="GO" id="GO:0009288">
    <property type="term" value="C:bacterial-type flagellum"/>
    <property type="evidence" value="ECO:0007669"/>
    <property type="project" value="UniProtKB-SubCell"/>
</dbReference>